<dbReference type="EMBL" id="FOHW01000016">
    <property type="protein sequence ID" value="SET55473.1"/>
    <property type="molecule type" value="Genomic_DNA"/>
</dbReference>
<gene>
    <name evidence="2" type="ORF">SAMN05216197_11672</name>
</gene>
<accession>A0A1I0FBP1</accession>
<name>A0A1I0FBP1_9PSED</name>
<evidence type="ECO:0000313" key="3">
    <source>
        <dbReference type="Proteomes" id="UP000182332"/>
    </source>
</evidence>
<protein>
    <submittedName>
        <fullName evidence="2">Uncharacterized protein</fullName>
    </submittedName>
</protein>
<evidence type="ECO:0000256" key="1">
    <source>
        <dbReference type="SAM" id="MobiDB-lite"/>
    </source>
</evidence>
<evidence type="ECO:0000313" key="2">
    <source>
        <dbReference type="EMBL" id="SET55473.1"/>
    </source>
</evidence>
<organism evidence="2 3">
    <name type="scientific">Pseudomonas graminis</name>
    <dbReference type="NCBI Taxonomy" id="158627"/>
    <lineage>
        <taxon>Bacteria</taxon>
        <taxon>Pseudomonadati</taxon>
        <taxon>Pseudomonadota</taxon>
        <taxon>Gammaproteobacteria</taxon>
        <taxon>Pseudomonadales</taxon>
        <taxon>Pseudomonadaceae</taxon>
        <taxon>Pseudomonas</taxon>
    </lineage>
</organism>
<dbReference type="Proteomes" id="UP000182332">
    <property type="component" value="Unassembled WGS sequence"/>
</dbReference>
<reference evidence="2 3" key="1">
    <citation type="submission" date="2016-10" db="EMBL/GenBank/DDBJ databases">
        <authorList>
            <person name="de Groot N.N."/>
        </authorList>
    </citation>
    <scope>NUCLEOTIDE SEQUENCE [LARGE SCALE GENOMIC DNA]</scope>
    <source>
        <strain evidence="2 3">DSM 11363</strain>
    </source>
</reference>
<proteinExistence type="predicted"/>
<feature type="compositionally biased region" description="Basic and acidic residues" evidence="1">
    <location>
        <begin position="184"/>
        <end position="193"/>
    </location>
</feature>
<dbReference type="AlphaFoldDB" id="A0A1I0FBP1"/>
<feature type="region of interest" description="Disordered" evidence="1">
    <location>
        <begin position="184"/>
        <end position="206"/>
    </location>
</feature>
<sequence>MLGPAHDCRSALARECGVSANIHATDPPPSSGCGQTKRAPAPIYVRRWTSGVCKSSVGAWLVPRSGAQRQQVCTDFSLIHRVHRFHDRFPADRGTSHAPTEGFCVRCRCLARRVPVGARLPANALCPPTSMSQTHRLRPDAAQAKRAPAPIYVRRWTSGVCKSSVGAWLVPRSGAQRQQVCHRFLPDPPREPIPRPVPGRSRDKPRSYRGICVRRTHRARHETCRSDRGGAPPCPRTRCVRQHQCHRPIPSRTGAL</sequence>